<evidence type="ECO:0000256" key="2">
    <source>
        <dbReference type="ARBA" id="ARBA00022475"/>
    </source>
</evidence>
<evidence type="ECO:0000256" key="3">
    <source>
        <dbReference type="ARBA" id="ARBA00022692"/>
    </source>
</evidence>
<keyword evidence="3" id="KW-0812">Transmembrane</keyword>
<dbReference type="SUPFAM" id="SSF56112">
    <property type="entry name" value="Protein kinase-like (PK-like)"/>
    <property type="match status" value="2"/>
</dbReference>
<dbReference type="InterPro" id="IPR008271">
    <property type="entry name" value="Ser/Thr_kinase_AS"/>
</dbReference>
<dbReference type="InterPro" id="IPR000719">
    <property type="entry name" value="Prot_kinase_dom"/>
</dbReference>
<dbReference type="GO" id="GO:0005524">
    <property type="term" value="F:ATP binding"/>
    <property type="evidence" value="ECO:0007669"/>
    <property type="project" value="InterPro"/>
</dbReference>
<evidence type="ECO:0000313" key="10">
    <source>
        <dbReference type="Proteomes" id="UP000631114"/>
    </source>
</evidence>
<dbReference type="GO" id="GO:0005886">
    <property type="term" value="C:plasma membrane"/>
    <property type="evidence" value="ECO:0007669"/>
    <property type="project" value="UniProtKB-SubCell"/>
</dbReference>
<evidence type="ECO:0000256" key="1">
    <source>
        <dbReference type="ARBA" id="ARBA00004162"/>
    </source>
</evidence>
<proteinExistence type="predicted"/>
<dbReference type="EMBL" id="JADFTS010000007">
    <property type="protein sequence ID" value="KAF9597549.1"/>
    <property type="molecule type" value="Genomic_DNA"/>
</dbReference>
<evidence type="ECO:0000256" key="4">
    <source>
        <dbReference type="ARBA" id="ARBA00022729"/>
    </source>
</evidence>
<keyword evidence="5" id="KW-1133">Transmembrane helix</keyword>
<keyword evidence="4" id="KW-0732">Signal</keyword>
<evidence type="ECO:0000256" key="7">
    <source>
        <dbReference type="ARBA" id="ARBA00023157"/>
    </source>
</evidence>
<dbReference type="InterPro" id="IPR044812">
    <property type="entry name" value="CERK1/LYK3-like"/>
</dbReference>
<feature type="domain" description="Protein kinase" evidence="8">
    <location>
        <begin position="1"/>
        <end position="136"/>
    </location>
</feature>
<dbReference type="Gene3D" id="1.10.510.10">
    <property type="entry name" value="Transferase(Phosphotransferase) domain 1"/>
    <property type="match status" value="2"/>
</dbReference>
<dbReference type="GO" id="GO:0045087">
    <property type="term" value="P:innate immune response"/>
    <property type="evidence" value="ECO:0007669"/>
    <property type="project" value="InterPro"/>
</dbReference>
<dbReference type="InterPro" id="IPR001245">
    <property type="entry name" value="Ser-Thr/Tyr_kinase_cat_dom"/>
</dbReference>
<gene>
    <name evidence="9" type="ORF">IFM89_019540</name>
</gene>
<protein>
    <recommendedName>
        <fullName evidence="8">Protein kinase domain-containing protein</fullName>
    </recommendedName>
</protein>
<accession>A0A835LN54</accession>
<dbReference type="InterPro" id="IPR011009">
    <property type="entry name" value="Kinase-like_dom_sf"/>
</dbReference>
<comment type="caution">
    <text evidence="9">The sequence shown here is derived from an EMBL/GenBank/DDBJ whole genome shotgun (WGS) entry which is preliminary data.</text>
</comment>
<organism evidence="9 10">
    <name type="scientific">Coptis chinensis</name>
    <dbReference type="NCBI Taxonomy" id="261450"/>
    <lineage>
        <taxon>Eukaryota</taxon>
        <taxon>Viridiplantae</taxon>
        <taxon>Streptophyta</taxon>
        <taxon>Embryophyta</taxon>
        <taxon>Tracheophyta</taxon>
        <taxon>Spermatophyta</taxon>
        <taxon>Magnoliopsida</taxon>
        <taxon>Ranunculales</taxon>
        <taxon>Ranunculaceae</taxon>
        <taxon>Coptidoideae</taxon>
        <taxon>Coptis</taxon>
    </lineage>
</organism>
<dbReference type="AlphaFoldDB" id="A0A835LN54"/>
<dbReference type="PROSITE" id="PS50011">
    <property type="entry name" value="PROTEIN_KINASE_DOM"/>
    <property type="match status" value="1"/>
</dbReference>
<sequence>MEEVFEEGLKYLHSANILHGDLKPGNLLVNANCDRRYVTLAGYGPADGKEQFMTKYVVIRCQLRTILDFVTVGCSGNTSLSWIVKVQIALDTARGLECIHKHTKIHYVHRDIKTNNILIDSAFTGKVTDFGLCETC</sequence>
<name>A0A835LN54_9MAGN</name>
<dbReference type="Pfam" id="PF07714">
    <property type="entry name" value="PK_Tyr_Ser-Thr"/>
    <property type="match status" value="1"/>
</dbReference>
<evidence type="ECO:0000256" key="6">
    <source>
        <dbReference type="ARBA" id="ARBA00023136"/>
    </source>
</evidence>
<dbReference type="Proteomes" id="UP000631114">
    <property type="component" value="Unassembled WGS sequence"/>
</dbReference>
<keyword evidence="6" id="KW-0472">Membrane</keyword>
<dbReference type="PANTHER" id="PTHR46204">
    <property type="entry name" value="CHITIN ELICITOR RECEPTOR KINASE 1-RELATED"/>
    <property type="match status" value="1"/>
</dbReference>
<reference evidence="9 10" key="1">
    <citation type="submission" date="2020-10" db="EMBL/GenBank/DDBJ databases">
        <title>The Coptis chinensis genome and diversification of protoberbering-type alkaloids.</title>
        <authorList>
            <person name="Wang B."/>
            <person name="Shu S."/>
            <person name="Song C."/>
            <person name="Liu Y."/>
        </authorList>
    </citation>
    <scope>NUCLEOTIDE SEQUENCE [LARGE SCALE GENOMIC DNA]</scope>
    <source>
        <strain evidence="9">HL-2020</strain>
        <tissue evidence="9">Leaf</tissue>
    </source>
</reference>
<dbReference type="PANTHER" id="PTHR46204:SF10">
    <property type="entry name" value="LYSM DOMAIN RECEPTOR-LIKE KINASE 3"/>
    <property type="match status" value="1"/>
</dbReference>
<keyword evidence="2" id="KW-1003">Cell membrane</keyword>
<keyword evidence="10" id="KW-1185">Reference proteome</keyword>
<dbReference type="GO" id="GO:0019199">
    <property type="term" value="F:transmembrane receptor protein kinase activity"/>
    <property type="evidence" value="ECO:0007669"/>
    <property type="project" value="InterPro"/>
</dbReference>
<dbReference type="PROSITE" id="PS00108">
    <property type="entry name" value="PROTEIN_KINASE_ST"/>
    <property type="match status" value="2"/>
</dbReference>
<dbReference type="OrthoDB" id="4062651at2759"/>
<evidence type="ECO:0000313" key="9">
    <source>
        <dbReference type="EMBL" id="KAF9597549.1"/>
    </source>
</evidence>
<evidence type="ECO:0000259" key="8">
    <source>
        <dbReference type="PROSITE" id="PS50011"/>
    </source>
</evidence>
<comment type="subcellular location">
    <subcellularLocation>
        <location evidence="1">Cell membrane</location>
        <topology evidence="1">Single-pass membrane protein</topology>
    </subcellularLocation>
</comment>
<keyword evidence="7" id="KW-1015">Disulfide bond</keyword>
<evidence type="ECO:0000256" key="5">
    <source>
        <dbReference type="ARBA" id="ARBA00022989"/>
    </source>
</evidence>